<evidence type="ECO:0000259" key="2">
    <source>
        <dbReference type="Pfam" id="PF07589"/>
    </source>
</evidence>
<evidence type="ECO:0000313" key="4">
    <source>
        <dbReference type="EMBL" id="AFL73707.1"/>
    </source>
</evidence>
<accession>I3Y9N9</accession>
<evidence type="ECO:0000313" key="5">
    <source>
        <dbReference type="Proteomes" id="UP000006062"/>
    </source>
</evidence>
<evidence type="ECO:0000256" key="1">
    <source>
        <dbReference type="SAM" id="SignalP"/>
    </source>
</evidence>
<keyword evidence="1" id="KW-0732">Signal</keyword>
<dbReference type="InterPro" id="IPR013424">
    <property type="entry name" value="Ice-binding_C"/>
</dbReference>
<dbReference type="InterPro" id="IPR013552">
    <property type="entry name" value="Thioester_dom"/>
</dbReference>
<dbReference type="EMBL" id="CP003154">
    <property type="protein sequence ID" value="AFL73707.1"/>
    <property type="molecule type" value="Genomic_DNA"/>
</dbReference>
<dbReference type="Pfam" id="PF07589">
    <property type="entry name" value="PEP-CTERM"/>
    <property type="match status" value="1"/>
</dbReference>
<proteinExistence type="predicted"/>
<reference evidence="4 5" key="1">
    <citation type="submission" date="2012-06" db="EMBL/GenBank/DDBJ databases">
        <title>Complete sequence of Thiocystis violascens DSM 198.</title>
        <authorList>
            <consortium name="US DOE Joint Genome Institute"/>
            <person name="Lucas S."/>
            <person name="Han J."/>
            <person name="Lapidus A."/>
            <person name="Cheng J.-F."/>
            <person name="Goodwin L."/>
            <person name="Pitluck S."/>
            <person name="Peters L."/>
            <person name="Ovchinnikova G."/>
            <person name="Teshima H."/>
            <person name="Detter J.C."/>
            <person name="Han C."/>
            <person name="Tapia R."/>
            <person name="Land M."/>
            <person name="Hauser L."/>
            <person name="Kyrpides N."/>
            <person name="Ivanova N."/>
            <person name="Pagani I."/>
            <person name="Vogl K."/>
            <person name="Liu Z."/>
            <person name="Frigaard N.-U."/>
            <person name="Bryant D."/>
            <person name="Woyke T."/>
        </authorList>
    </citation>
    <scope>NUCLEOTIDE SEQUENCE [LARGE SCALE GENOMIC DNA]</scope>
    <source>
        <strain evidence="5">ATCC 17096 / DSM 198 / 6111</strain>
    </source>
</reference>
<dbReference type="AlphaFoldDB" id="I3Y9N9"/>
<feature type="domain" description="Thioester" evidence="3">
    <location>
        <begin position="80"/>
        <end position="176"/>
    </location>
</feature>
<dbReference type="Proteomes" id="UP000006062">
    <property type="component" value="Chromosome"/>
</dbReference>
<feature type="domain" description="Ice-binding protein C-terminal" evidence="2">
    <location>
        <begin position="219"/>
        <end position="243"/>
    </location>
</feature>
<feature type="chain" id="PRO_5003682552" evidence="1">
    <location>
        <begin position="26"/>
        <end position="260"/>
    </location>
</feature>
<sequence length="260" mass="28143">MKPIRTLLIASIGLAVAWNALEVQAGLIAATIKVDWNYTQDIKTEGPTTNAGDDFSPLTTEFDLDVTAQELGLISYDTYGYCVDYYQHVYETTYAYELADLSAMGDSYFKIAWLIDTYAPKTSGSNSTKDTKDKKHQAAALQGLIWEILGGSAFKVTSTGKIGDYYSTYLAAYSKIALTSDMKNALTGRYMVAQNDKIQDLIVHIPNPSVYNMSMSSTTVPEPSALLLFGTGLVGLVGARLRKGNGLRLSGARKPPSGAA</sequence>
<evidence type="ECO:0000259" key="3">
    <source>
        <dbReference type="Pfam" id="PF08341"/>
    </source>
</evidence>
<dbReference type="KEGG" id="tvi:Thivi_1733"/>
<dbReference type="Pfam" id="PF08341">
    <property type="entry name" value="TED"/>
    <property type="match status" value="1"/>
</dbReference>
<keyword evidence="5" id="KW-1185">Reference proteome</keyword>
<dbReference type="NCBIfam" id="TIGR02595">
    <property type="entry name" value="PEP_CTERM"/>
    <property type="match status" value="1"/>
</dbReference>
<dbReference type="HOGENOM" id="CLU_1069345_0_0_6"/>
<dbReference type="eggNOG" id="ENOG5033M0U">
    <property type="taxonomic scope" value="Bacteria"/>
</dbReference>
<name>I3Y9N9_THIV6</name>
<dbReference type="RefSeq" id="WP_014778168.1">
    <property type="nucleotide sequence ID" value="NC_018012.1"/>
</dbReference>
<protein>
    <submittedName>
        <fullName evidence="4">PEP-CTERM putative exosortase interaction domain-containing protein</fullName>
    </submittedName>
</protein>
<gene>
    <name evidence="4" type="ordered locus">Thivi_1733</name>
</gene>
<feature type="signal peptide" evidence="1">
    <location>
        <begin position="1"/>
        <end position="25"/>
    </location>
</feature>
<dbReference type="STRING" id="765911.Thivi_1733"/>
<organism evidence="4 5">
    <name type="scientific">Thiocystis violascens (strain ATCC 17096 / DSM 198 / 6111)</name>
    <name type="common">Chromatium violascens</name>
    <dbReference type="NCBI Taxonomy" id="765911"/>
    <lineage>
        <taxon>Bacteria</taxon>
        <taxon>Pseudomonadati</taxon>
        <taxon>Pseudomonadota</taxon>
        <taxon>Gammaproteobacteria</taxon>
        <taxon>Chromatiales</taxon>
        <taxon>Chromatiaceae</taxon>
        <taxon>Thiocystis</taxon>
    </lineage>
</organism>